<dbReference type="PANTHER" id="PTHR47383">
    <property type="entry name" value="OS03G0659800 PROTEIN"/>
    <property type="match status" value="1"/>
</dbReference>
<feature type="compositionally biased region" description="Polar residues" evidence="2">
    <location>
        <begin position="189"/>
        <end position="200"/>
    </location>
</feature>
<feature type="coiled-coil region" evidence="1">
    <location>
        <begin position="34"/>
        <end position="96"/>
    </location>
</feature>
<accession>A0A7I8I941</accession>
<name>A0A7I8I941_SPIIN</name>
<evidence type="ECO:0000313" key="4">
    <source>
        <dbReference type="EMBL" id="CAA2614379.1"/>
    </source>
</evidence>
<feature type="compositionally biased region" description="Polar residues" evidence="2">
    <location>
        <begin position="126"/>
        <end position="165"/>
    </location>
</feature>
<dbReference type="EMBL" id="LR743588">
    <property type="protein sequence ID" value="CAA2614379.1"/>
    <property type="molecule type" value="Genomic_DNA"/>
</dbReference>
<keyword evidence="1" id="KW-0175">Coiled coil</keyword>
<feature type="compositionally biased region" description="Low complexity" evidence="2">
    <location>
        <begin position="226"/>
        <end position="243"/>
    </location>
</feature>
<dbReference type="EMBL" id="CACRZD030000001">
    <property type="protein sequence ID" value="CAA6654175.1"/>
    <property type="molecule type" value="Genomic_DNA"/>
</dbReference>
<dbReference type="InterPro" id="IPR058935">
    <property type="entry name" value="At4g15545-like_C"/>
</dbReference>
<dbReference type="Gene3D" id="1.20.5.340">
    <property type="match status" value="1"/>
</dbReference>
<dbReference type="Pfam" id="PF25972">
    <property type="entry name" value="At4g15545_C"/>
    <property type="match status" value="1"/>
</dbReference>
<feature type="compositionally biased region" description="Polar residues" evidence="2">
    <location>
        <begin position="208"/>
        <end position="218"/>
    </location>
</feature>
<gene>
    <name evidence="4" type="ORF">SI7747_01000765</name>
</gene>
<evidence type="ECO:0000256" key="2">
    <source>
        <dbReference type="SAM" id="MobiDB-lite"/>
    </source>
</evidence>
<proteinExistence type="predicted"/>
<reference evidence="4 5" key="1">
    <citation type="submission" date="2019-12" db="EMBL/GenBank/DDBJ databases">
        <authorList>
            <person name="Scholz U."/>
            <person name="Mascher M."/>
            <person name="Fiebig A."/>
        </authorList>
    </citation>
    <scope>NUCLEOTIDE SEQUENCE</scope>
</reference>
<dbReference type="AlphaFoldDB" id="A0A7I8I941"/>
<evidence type="ECO:0000259" key="3">
    <source>
        <dbReference type="Pfam" id="PF25972"/>
    </source>
</evidence>
<organism evidence="4">
    <name type="scientific">Spirodela intermedia</name>
    <name type="common">Intermediate duckweed</name>
    <dbReference type="NCBI Taxonomy" id="51605"/>
    <lineage>
        <taxon>Eukaryota</taxon>
        <taxon>Viridiplantae</taxon>
        <taxon>Streptophyta</taxon>
        <taxon>Embryophyta</taxon>
        <taxon>Tracheophyta</taxon>
        <taxon>Spermatophyta</taxon>
        <taxon>Magnoliopsida</taxon>
        <taxon>Liliopsida</taxon>
        <taxon>Araceae</taxon>
        <taxon>Lemnoideae</taxon>
        <taxon>Spirodela</taxon>
    </lineage>
</organism>
<evidence type="ECO:0000313" key="5">
    <source>
        <dbReference type="Proteomes" id="UP001189122"/>
    </source>
</evidence>
<dbReference type="Proteomes" id="UP001189122">
    <property type="component" value="Unassembled WGS sequence"/>
</dbReference>
<dbReference type="InterPro" id="IPR058936">
    <property type="entry name" value="At4g15545-like"/>
</dbReference>
<evidence type="ECO:0000256" key="1">
    <source>
        <dbReference type="SAM" id="Coils"/>
    </source>
</evidence>
<protein>
    <recommendedName>
        <fullName evidence="3">At4g15545-like C-terminal domain-containing protein</fullName>
    </recommendedName>
</protein>
<keyword evidence="5" id="KW-1185">Reference proteome</keyword>
<dbReference type="SUPFAM" id="SSF90257">
    <property type="entry name" value="Myosin rod fragments"/>
    <property type="match status" value="1"/>
</dbReference>
<sequence>MASAPPGFGLPEEVLAVLPEDPFEQLDVARRITSIALSNRVSKLEEELSALRRELEEKDDAVAELQAQMEALDSSLEALRSENASLASTVKKLNRDVSKLEIFKKTLMQSLQEDEEKPNAGHPKVSPNQGSTLGLSSPVSTRTESDAASQFSETGSSVSDVTSLIESDGLALTLGSRSTTPKLTPPDSPTRQSASASPTRLSKPGSPRRQSIAFTNARQMFDERPSSFSSMPSSQHSSMSGSFDPGAHTGRARVDGKEFFRQVRTRLSYEQFSAFLANVKELNSHKQSREETLRKAEEIFGPDNRDLYAIFDGLISRNPH</sequence>
<dbReference type="PANTHER" id="PTHR47383:SF3">
    <property type="entry name" value="WAT1-RELATED PROTEIN"/>
    <property type="match status" value="1"/>
</dbReference>
<feature type="region of interest" description="Disordered" evidence="2">
    <location>
        <begin position="111"/>
        <end position="250"/>
    </location>
</feature>
<feature type="domain" description="At4g15545-like C-terminal" evidence="3">
    <location>
        <begin position="253"/>
        <end position="318"/>
    </location>
</feature>